<reference evidence="2" key="1">
    <citation type="submission" date="2018-06" db="EMBL/GenBank/DDBJ databases">
        <title>Aestuariibacter litoralis strain KCTC 52945T.</title>
        <authorList>
            <person name="Li X."/>
            <person name="Salam N."/>
            <person name="Li J.-L."/>
            <person name="Chen Y.-M."/>
            <person name="Yang Z.-W."/>
            <person name="Zhang L.-Y."/>
            <person name="Han M.-X."/>
            <person name="Xiao M."/>
            <person name="Li W.-J."/>
        </authorList>
    </citation>
    <scope>NUCLEOTIDE SEQUENCE [LARGE SCALE GENOMIC DNA]</scope>
    <source>
        <strain evidence="2">KCTC 52945</strain>
    </source>
</reference>
<name>A0A2W2CD30_9HYPH</name>
<evidence type="ECO:0000313" key="1">
    <source>
        <dbReference type="EMBL" id="PZF78143.1"/>
    </source>
</evidence>
<proteinExistence type="predicted"/>
<dbReference type="AlphaFoldDB" id="A0A2W2CD30"/>
<gene>
    <name evidence="1" type="ORF">DK847_06925</name>
</gene>
<accession>A0A2W2CD30</accession>
<dbReference type="Proteomes" id="UP000248795">
    <property type="component" value="Unassembled WGS sequence"/>
</dbReference>
<protein>
    <submittedName>
        <fullName evidence="1">Uncharacterized protein</fullName>
    </submittedName>
</protein>
<comment type="caution">
    <text evidence="1">The sequence shown here is derived from an EMBL/GenBank/DDBJ whole genome shotgun (WGS) entry which is preliminary data.</text>
</comment>
<sequence length="226" mass="25029">MTYFSKPFYHVDEVLTRWSLTERDLMSFVLSGALTVSATVAGLRVTYGLCRPSAAGVVDRIATSHSYIIGLVPLTQSDAWRVLRHGEVAITTLAAPAEQFAMIENATGDNQHLVQKSDLVVSHEEFLRFEKVHPALGALDGGSDLSRRGAPSKYDWDDIWVELCAMLFLEGIPETQAELVQHVAAWLEAQGKRVPDDSTIKKKIKPLWQRLRAEGSLQAAKQQSTP</sequence>
<evidence type="ECO:0000313" key="2">
    <source>
        <dbReference type="Proteomes" id="UP000248795"/>
    </source>
</evidence>
<keyword evidence="2" id="KW-1185">Reference proteome</keyword>
<dbReference type="RefSeq" id="WP_111197131.1">
    <property type="nucleotide sequence ID" value="NZ_QKVK01000002.1"/>
</dbReference>
<dbReference type="EMBL" id="QKVK01000002">
    <property type="protein sequence ID" value="PZF78143.1"/>
    <property type="molecule type" value="Genomic_DNA"/>
</dbReference>
<organism evidence="1 2">
    <name type="scientific">Aestuariivirga litoralis</name>
    <dbReference type="NCBI Taxonomy" id="2650924"/>
    <lineage>
        <taxon>Bacteria</taxon>
        <taxon>Pseudomonadati</taxon>
        <taxon>Pseudomonadota</taxon>
        <taxon>Alphaproteobacteria</taxon>
        <taxon>Hyphomicrobiales</taxon>
        <taxon>Aestuariivirgaceae</taxon>
        <taxon>Aestuariivirga</taxon>
    </lineage>
</organism>